<name>A0A853ZTR0_9PSED</name>
<dbReference type="PANTHER" id="PTHR38760">
    <property type="entry name" value="ADENYLATE CYCLASE"/>
    <property type="match status" value="1"/>
</dbReference>
<dbReference type="EMBL" id="MPJD01000021">
    <property type="protein sequence ID" value="OKA22057.1"/>
    <property type="molecule type" value="Genomic_DNA"/>
</dbReference>
<dbReference type="Pfam" id="PF01295">
    <property type="entry name" value="Adenylate_cycl"/>
    <property type="match status" value="1"/>
</dbReference>
<dbReference type="GO" id="GO:0004016">
    <property type="term" value="F:adenylate cyclase activity"/>
    <property type="evidence" value="ECO:0007669"/>
    <property type="project" value="InterPro"/>
</dbReference>
<feature type="domain" description="Adenylate cyclase class-I N-terminal" evidence="1">
    <location>
        <begin position="3"/>
        <end position="177"/>
    </location>
</feature>
<gene>
    <name evidence="2" type="ORF">BOH74_15215</name>
</gene>
<evidence type="ECO:0000259" key="1">
    <source>
        <dbReference type="Pfam" id="PF12633"/>
    </source>
</evidence>
<organism evidence="2 3">
    <name type="scientific">Pseudomonas versuta</name>
    <dbReference type="NCBI Taxonomy" id="1788301"/>
    <lineage>
        <taxon>Bacteria</taxon>
        <taxon>Pseudomonadati</taxon>
        <taxon>Pseudomonadota</taxon>
        <taxon>Gammaproteobacteria</taxon>
        <taxon>Pseudomonadales</taxon>
        <taxon>Pseudomonadaceae</taxon>
        <taxon>Pseudomonas</taxon>
    </lineage>
</organism>
<comment type="caution">
    <text evidence="2">The sequence shown here is derived from an EMBL/GenBank/DDBJ whole genome shotgun (WGS) entry which is preliminary data.</text>
</comment>
<dbReference type="AlphaFoldDB" id="A0A853ZTR0"/>
<dbReference type="InterPro" id="IPR024685">
    <property type="entry name" value="Adenylate_cyclase_1_N"/>
</dbReference>
<dbReference type="InterPro" id="IPR000274">
    <property type="entry name" value="Adenylate_cyclase_1"/>
</dbReference>
<protein>
    <submittedName>
        <fullName evidence="2">Adenylate cyclase</fullName>
    </submittedName>
</protein>
<reference evidence="2 3" key="1">
    <citation type="submission" date="2016-11" db="EMBL/GenBank/DDBJ databases">
        <title>Draft genome of Pseudomonas versuta A4R1.12.</title>
        <authorList>
            <person name="See-Too W.-S."/>
        </authorList>
    </citation>
    <scope>NUCLEOTIDE SEQUENCE [LARGE SCALE GENOMIC DNA]</scope>
    <source>
        <strain evidence="2 3">A4R1.12</strain>
    </source>
</reference>
<proteinExistence type="predicted"/>
<evidence type="ECO:0000313" key="2">
    <source>
        <dbReference type="EMBL" id="OKA22057.1"/>
    </source>
</evidence>
<dbReference type="PANTHER" id="PTHR38760:SF1">
    <property type="entry name" value="ADENYLATE CYCLASE"/>
    <property type="match status" value="1"/>
</dbReference>
<evidence type="ECO:0000313" key="3">
    <source>
        <dbReference type="Proteomes" id="UP000185990"/>
    </source>
</evidence>
<dbReference type="Proteomes" id="UP000185990">
    <property type="component" value="Unassembled WGS sequence"/>
</dbReference>
<accession>A0A853ZTR0</accession>
<sequence length="387" mass="43866">MEGLAPRQQSLLSLLALFFHVNHPLMPGYVTDCTPAGVSGYEPDASTLAIARHLVGDFSFKPCSQQPQSIHGLFLMGSLGTLAQTDQSDMDVWICHDPYLGEPALQALRSKCRRLELWAASQGSEAHFYLIDAQRFARGERDVQLYPGNSCTTQHNLLLDEFYRTAIWLAGRTPLWWWVPVNEEAQHDEFARTLLNKGLIGAGEVIDLGHLAHIPSGEFLGAGLWQLFKGIDSPYKSLLKLLLIEVYASEHPQVHCLSLGFKQAVYADQLNLDELDPYVVVYRRIEHYLKACGDLRRLELVRRSLYLKVNCNLTGSAAQRGVPWQRQLLERLTKEWGWDECLLASLDNRSQWQVEQACHERLALARELSVSYRFLSRFACIEQAAVM</sequence>
<dbReference type="Pfam" id="PF12633">
    <property type="entry name" value="Adenyl_cycl_N"/>
    <property type="match status" value="1"/>
</dbReference>
<dbReference type="GO" id="GO:0006171">
    <property type="term" value="P:cAMP biosynthetic process"/>
    <property type="evidence" value="ECO:0007669"/>
    <property type="project" value="InterPro"/>
</dbReference>